<organism evidence="1 2">
    <name type="scientific">Camellia sinensis</name>
    <name type="common">Tea plant</name>
    <name type="synonym">Thea sinensis</name>
    <dbReference type="NCBI Taxonomy" id="4442"/>
    <lineage>
        <taxon>Eukaryota</taxon>
        <taxon>Viridiplantae</taxon>
        <taxon>Streptophyta</taxon>
        <taxon>Embryophyta</taxon>
        <taxon>Tracheophyta</taxon>
        <taxon>Spermatophyta</taxon>
        <taxon>Magnoliopsida</taxon>
        <taxon>eudicotyledons</taxon>
        <taxon>Gunneridae</taxon>
        <taxon>Pentapetalae</taxon>
        <taxon>asterids</taxon>
        <taxon>Ericales</taxon>
        <taxon>Theaceae</taxon>
        <taxon>Camellia</taxon>
    </lineage>
</organism>
<evidence type="ECO:0000313" key="2">
    <source>
        <dbReference type="Proteomes" id="UP000593564"/>
    </source>
</evidence>
<sequence length="85" mass="9776">MTLVRSKSITITPDLIRELLSIGQVFSCHYPFPVRPICDFNEMAISLCGTPRTWIKGALIKQHELLPRFRLLNFIVCSQHDSHHS</sequence>
<comment type="caution">
    <text evidence="1">The sequence shown here is derived from an EMBL/GenBank/DDBJ whole genome shotgun (WGS) entry which is preliminary data.</text>
</comment>
<dbReference type="Proteomes" id="UP000593564">
    <property type="component" value="Unassembled WGS sequence"/>
</dbReference>
<accession>A0A7J7G061</accession>
<keyword evidence="2" id="KW-1185">Reference proteome</keyword>
<reference evidence="1 2" key="2">
    <citation type="submission" date="2020-07" db="EMBL/GenBank/DDBJ databases">
        <title>Genome assembly of wild tea tree DASZ reveals pedigree and selection history of tea varieties.</title>
        <authorList>
            <person name="Zhang W."/>
        </authorList>
    </citation>
    <scope>NUCLEOTIDE SEQUENCE [LARGE SCALE GENOMIC DNA]</scope>
    <source>
        <strain evidence="2">cv. G240</strain>
        <tissue evidence="1">Leaf</tissue>
    </source>
</reference>
<evidence type="ECO:0000313" key="1">
    <source>
        <dbReference type="EMBL" id="KAF5934080.1"/>
    </source>
</evidence>
<name>A0A7J7G061_CAMSI</name>
<dbReference type="EMBL" id="JACBKZ010000014">
    <property type="protein sequence ID" value="KAF5934080.1"/>
    <property type="molecule type" value="Genomic_DNA"/>
</dbReference>
<reference evidence="2" key="1">
    <citation type="journal article" date="2020" name="Nat. Commun.">
        <title>Genome assembly of wild tea tree DASZ reveals pedigree and selection history of tea varieties.</title>
        <authorList>
            <person name="Zhang W."/>
            <person name="Zhang Y."/>
            <person name="Qiu H."/>
            <person name="Guo Y."/>
            <person name="Wan H."/>
            <person name="Zhang X."/>
            <person name="Scossa F."/>
            <person name="Alseekh S."/>
            <person name="Zhang Q."/>
            <person name="Wang P."/>
            <person name="Xu L."/>
            <person name="Schmidt M.H."/>
            <person name="Jia X."/>
            <person name="Li D."/>
            <person name="Zhu A."/>
            <person name="Guo F."/>
            <person name="Chen W."/>
            <person name="Ni D."/>
            <person name="Usadel B."/>
            <person name="Fernie A.R."/>
            <person name="Wen W."/>
        </authorList>
    </citation>
    <scope>NUCLEOTIDE SEQUENCE [LARGE SCALE GENOMIC DNA]</scope>
    <source>
        <strain evidence="2">cv. G240</strain>
    </source>
</reference>
<gene>
    <name evidence="1" type="ORF">HYC85_030251</name>
</gene>
<proteinExistence type="predicted"/>
<dbReference type="AlphaFoldDB" id="A0A7J7G061"/>
<protein>
    <submittedName>
        <fullName evidence="1">Uncharacterized protein</fullName>
    </submittedName>
</protein>